<name>A0A0G1MWT2_9BACT</name>
<protein>
    <submittedName>
        <fullName evidence="1">Uncharacterized protein</fullName>
    </submittedName>
</protein>
<comment type="caution">
    <text evidence="1">The sequence shown here is derived from an EMBL/GenBank/DDBJ whole genome shotgun (WGS) entry which is preliminary data.</text>
</comment>
<reference evidence="1 2" key="1">
    <citation type="journal article" date="2015" name="Nature">
        <title>rRNA introns, odd ribosomes, and small enigmatic genomes across a large radiation of phyla.</title>
        <authorList>
            <person name="Brown C.T."/>
            <person name="Hug L.A."/>
            <person name="Thomas B.C."/>
            <person name="Sharon I."/>
            <person name="Castelle C.J."/>
            <person name="Singh A."/>
            <person name="Wilkins M.J."/>
            <person name="Williams K.H."/>
            <person name="Banfield J.F."/>
        </authorList>
    </citation>
    <scope>NUCLEOTIDE SEQUENCE [LARGE SCALE GENOMIC DNA]</scope>
</reference>
<gene>
    <name evidence="1" type="ORF">UX20_C0041G0004</name>
</gene>
<proteinExistence type="predicted"/>
<dbReference type="Proteomes" id="UP000034911">
    <property type="component" value="Unassembled WGS sequence"/>
</dbReference>
<evidence type="ECO:0000313" key="2">
    <source>
        <dbReference type="Proteomes" id="UP000034911"/>
    </source>
</evidence>
<dbReference type="STRING" id="1619050.UX20_C0041G0004"/>
<sequence length="72" mass="7946">MARLNFNAIFAQHLDDNTLEPKQRIRVGGVEFGPGVKFSHGVAFGGVDFSQFIGRDLEVETHGDILVIKGIY</sequence>
<organism evidence="1 2">
    <name type="scientific">Candidatus Magasanikbacteria bacterium GW2011_GWC2_45_8</name>
    <dbReference type="NCBI Taxonomy" id="1619050"/>
    <lineage>
        <taxon>Bacteria</taxon>
        <taxon>Candidatus Magasanikiibacteriota</taxon>
    </lineage>
</organism>
<accession>A0A0G1MWT2</accession>
<dbReference type="AlphaFoldDB" id="A0A0G1MWT2"/>
<evidence type="ECO:0000313" key="1">
    <source>
        <dbReference type="EMBL" id="KKU12796.1"/>
    </source>
</evidence>
<dbReference type="EMBL" id="LCLH01000041">
    <property type="protein sequence ID" value="KKU12796.1"/>
    <property type="molecule type" value="Genomic_DNA"/>
</dbReference>